<keyword evidence="1" id="KW-0812">Transmembrane</keyword>
<name>A0A8S1BGA0_ARCPL</name>
<organism evidence="2 3">
    <name type="scientific">Arctia plantaginis</name>
    <name type="common">Wood tiger moth</name>
    <name type="synonym">Phalaena plantaginis</name>
    <dbReference type="NCBI Taxonomy" id="874455"/>
    <lineage>
        <taxon>Eukaryota</taxon>
        <taxon>Metazoa</taxon>
        <taxon>Ecdysozoa</taxon>
        <taxon>Arthropoda</taxon>
        <taxon>Hexapoda</taxon>
        <taxon>Insecta</taxon>
        <taxon>Pterygota</taxon>
        <taxon>Neoptera</taxon>
        <taxon>Endopterygota</taxon>
        <taxon>Lepidoptera</taxon>
        <taxon>Glossata</taxon>
        <taxon>Ditrysia</taxon>
        <taxon>Noctuoidea</taxon>
        <taxon>Erebidae</taxon>
        <taxon>Arctiinae</taxon>
        <taxon>Arctia</taxon>
    </lineage>
</organism>
<evidence type="ECO:0000256" key="1">
    <source>
        <dbReference type="SAM" id="Phobius"/>
    </source>
</evidence>
<dbReference type="EMBL" id="CADEBC010000602">
    <property type="protein sequence ID" value="CAB3258954.1"/>
    <property type="molecule type" value="Genomic_DNA"/>
</dbReference>
<dbReference type="OrthoDB" id="7389850at2759"/>
<keyword evidence="3" id="KW-1185">Reference proteome</keyword>
<comment type="caution">
    <text evidence="2">The sequence shown here is derived from an EMBL/GenBank/DDBJ whole genome shotgun (WGS) entry which is preliminary data.</text>
</comment>
<accession>A0A8S1BGA0</accession>
<evidence type="ECO:0000313" key="2">
    <source>
        <dbReference type="EMBL" id="CAB3258954.1"/>
    </source>
</evidence>
<evidence type="ECO:0000313" key="3">
    <source>
        <dbReference type="Proteomes" id="UP000494106"/>
    </source>
</evidence>
<proteinExistence type="predicted"/>
<reference evidence="2 3" key="1">
    <citation type="submission" date="2020-04" db="EMBL/GenBank/DDBJ databases">
        <authorList>
            <person name="Wallbank WR R."/>
            <person name="Pardo Diaz C."/>
            <person name="Kozak K."/>
            <person name="Martin S."/>
            <person name="Jiggins C."/>
            <person name="Moest M."/>
            <person name="Warren A I."/>
            <person name="Byers J.R.P. K."/>
            <person name="Montejo-Kovacevich G."/>
            <person name="Yen C E."/>
        </authorList>
    </citation>
    <scope>NUCLEOTIDE SEQUENCE [LARGE SCALE GENOMIC DNA]</scope>
</reference>
<protein>
    <submittedName>
        <fullName evidence="2">Uncharacterized protein</fullName>
    </submittedName>
</protein>
<sequence length="148" mass="16786">MDKCLLASPFTFYNIFSIMGKVNSAARARSVCDRFDLVETVLICVAFTFILILLTQTCRILSEGFMNTAAVIQDCLFQMRDGLRSILALPAFCYREEFDVDIVVIMTIKLRQAYASRQIVSGNNVTRKTLHGFNRHCCFIVCTKMTSN</sequence>
<dbReference type="AlphaFoldDB" id="A0A8S1BGA0"/>
<keyword evidence="1" id="KW-0472">Membrane</keyword>
<keyword evidence="1" id="KW-1133">Transmembrane helix</keyword>
<gene>
    <name evidence="2" type="ORF">APLA_LOCUS16784</name>
</gene>
<dbReference type="Proteomes" id="UP000494106">
    <property type="component" value="Unassembled WGS sequence"/>
</dbReference>
<feature type="transmembrane region" description="Helical" evidence="1">
    <location>
        <begin position="40"/>
        <end position="58"/>
    </location>
</feature>